<feature type="domain" description="Virulence factor" evidence="1">
    <location>
        <begin position="7"/>
        <end position="93"/>
    </location>
</feature>
<evidence type="ECO:0000259" key="1">
    <source>
        <dbReference type="Pfam" id="PF13769"/>
    </source>
</evidence>
<dbReference type="EMBL" id="JAVDPW010000004">
    <property type="protein sequence ID" value="MDR6289938.1"/>
    <property type="molecule type" value="Genomic_DNA"/>
</dbReference>
<keyword evidence="3" id="KW-1185">Reference proteome</keyword>
<proteinExistence type="predicted"/>
<dbReference type="InterPro" id="IPR025989">
    <property type="entry name" value="Virulence_F_dom"/>
</dbReference>
<dbReference type="Proteomes" id="UP001262410">
    <property type="component" value="Unassembled WGS sequence"/>
</dbReference>
<name>A0ABU1JMV3_9PROT</name>
<evidence type="ECO:0000313" key="2">
    <source>
        <dbReference type="EMBL" id="MDR6289938.1"/>
    </source>
</evidence>
<evidence type="ECO:0000313" key="3">
    <source>
        <dbReference type="Proteomes" id="UP001262410"/>
    </source>
</evidence>
<reference evidence="2 3" key="1">
    <citation type="submission" date="2023-07" db="EMBL/GenBank/DDBJ databases">
        <title>Sorghum-associated microbial communities from plants grown in Nebraska, USA.</title>
        <authorList>
            <person name="Schachtman D."/>
        </authorList>
    </citation>
    <scope>NUCLEOTIDE SEQUENCE [LARGE SCALE GENOMIC DNA]</scope>
    <source>
        <strain evidence="2 3">584</strain>
    </source>
</reference>
<sequence>MPQLIIVSWRDIPSQVTAKAGRRDQAKVLLSQRFQDAIDRAAMRGKARDADSYLGEWKKSEPVECGEDLQAEADAAAARIEAAYDAARLKALVEAGGVEGGESA</sequence>
<comment type="caution">
    <text evidence="2">The sequence shown here is derived from an EMBL/GenBank/DDBJ whole genome shotgun (WGS) entry which is preliminary data.</text>
</comment>
<gene>
    <name evidence="2" type="ORF">E9232_002459</name>
</gene>
<accession>A0ABU1JMV3</accession>
<organism evidence="2 3">
    <name type="scientific">Inquilinus ginsengisoli</name>
    <dbReference type="NCBI Taxonomy" id="363840"/>
    <lineage>
        <taxon>Bacteria</taxon>
        <taxon>Pseudomonadati</taxon>
        <taxon>Pseudomonadota</taxon>
        <taxon>Alphaproteobacteria</taxon>
        <taxon>Rhodospirillales</taxon>
        <taxon>Rhodospirillaceae</taxon>
        <taxon>Inquilinus</taxon>
    </lineage>
</organism>
<dbReference type="Pfam" id="PF13769">
    <property type="entry name" value="Virulence_fact"/>
    <property type="match status" value="1"/>
</dbReference>
<dbReference type="RefSeq" id="WP_309794315.1">
    <property type="nucleotide sequence ID" value="NZ_JAVDPW010000004.1"/>
</dbReference>
<protein>
    <recommendedName>
        <fullName evidence="1">Virulence factor domain-containing protein</fullName>
    </recommendedName>
</protein>